<dbReference type="InterPro" id="IPR002303">
    <property type="entry name" value="Valyl-tRNA_ligase"/>
</dbReference>
<dbReference type="STRING" id="3641.A0A061F9Z9"/>
<proteinExistence type="inferred from homology"/>
<protein>
    <recommendedName>
        <fullName evidence="2">valine--tRNA ligase</fullName>
        <ecNumber evidence="2">6.1.1.9</ecNumber>
    </recommendedName>
    <alternativeName>
        <fullName evidence="8">Valyl-tRNA synthetase</fullName>
    </alternativeName>
</protein>
<evidence type="ECO:0000256" key="4">
    <source>
        <dbReference type="ARBA" id="ARBA00022741"/>
    </source>
</evidence>
<dbReference type="Gene3D" id="1.10.730.10">
    <property type="entry name" value="Isoleucyl-tRNA Synthetase, Domain 1"/>
    <property type="match status" value="1"/>
</dbReference>
<dbReference type="PANTHER" id="PTHR11946:SF109">
    <property type="entry name" value="VALINE--TRNA LIGASE"/>
    <property type="match status" value="1"/>
</dbReference>
<reference evidence="10 11" key="1">
    <citation type="journal article" date="2013" name="Genome Biol.">
        <title>The genome sequence of the most widely cultivated cacao type and its use to identify candidate genes regulating pod color.</title>
        <authorList>
            <person name="Motamayor J.C."/>
            <person name="Mockaitis K."/>
            <person name="Schmutz J."/>
            <person name="Haiminen N."/>
            <person name="Iii D.L."/>
            <person name="Cornejo O."/>
            <person name="Findley S.D."/>
            <person name="Zheng P."/>
            <person name="Utro F."/>
            <person name="Royaert S."/>
            <person name="Saski C."/>
            <person name="Jenkins J."/>
            <person name="Podicheti R."/>
            <person name="Zhao M."/>
            <person name="Scheffler B.E."/>
            <person name="Stack J.C."/>
            <person name="Feltus F.A."/>
            <person name="Mustiga G.M."/>
            <person name="Amores F."/>
            <person name="Phillips W."/>
            <person name="Marelli J.P."/>
            <person name="May G.D."/>
            <person name="Shapiro H."/>
            <person name="Ma J."/>
            <person name="Bustamante C.D."/>
            <person name="Schnell R.J."/>
            <person name="Main D."/>
            <person name="Gilbert D."/>
            <person name="Parida L."/>
            <person name="Kuhn D.N."/>
        </authorList>
    </citation>
    <scope>NUCLEOTIDE SEQUENCE [LARGE SCALE GENOMIC DNA]</scope>
    <source>
        <strain evidence="11">cv. Matina 1-6</strain>
    </source>
</reference>
<evidence type="ECO:0000313" key="11">
    <source>
        <dbReference type="Proteomes" id="UP000026915"/>
    </source>
</evidence>
<keyword evidence="4" id="KW-0547">Nucleotide-binding</keyword>
<comment type="similarity">
    <text evidence="1">Belongs to the class-I aminoacyl-tRNA synthetase family.</text>
</comment>
<dbReference type="GO" id="GO:0005524">
    <property type="term" value="F:ATP binding"/>
    <property type="evidence" value="ECO:0007669"/>
    <property type="project" value="UniProtKB-KW"/>
</dbReference>
<accession>A0A061F9Z9</accession>
<gene>
    <name evidence="10" type="ORF">TCM_032558</name>
</gene>
<keyword evidence="3 10" id="KW-0436">Ligase</keyword>
<dbReference type="GO" id="GO:0004832">
    <property type="term" value="F:valine-tRNA ligase activity"/>
    <property type="evidence" value="ECO:0007669"/>
    <property type="project" value="UniProtKB-EC"/>
</dbReference>
<evidence type="ECO:0000256" key="1">
    <source>
        <dbReference type="ARBA" id="ARBA00005594"/>
    </source>
</evidence>
<dbReference type="Pfam" id="PF08264">
    <property type="entry name" value="Anticodon_1"/>
    <property type="match status" value="1"/>
</dbReference>
<dbReference type="InParanoid" id="A0A061F9Z9"/>
<keyword evidence="5" id="KW-0067">ATP-binding</keyword>
<keyword evidence="7" id="KW-0030">Aminoacyl-tRNA synthetase</keyword>
<dbReference type="PANTHER" id="PTHR11946">
    <property type="entry name" value="VALYL-TRNA SYNTHETASES"/>
    <property type="match status" value="1"/>
</dbReference>
<dbReference type="EMBL" id="CM001885">
    <property type="protein sequence ID" value="EOY13866.1"/>
    <property type="molecule type" value="Genomic_DNA"/>
</dbReference>
<dbReference type="eggNOG" id="KOG0432">
    <property type="taxonomic scope" value="Eukaryota"/>
</dbReference>
<feature type="domain" description="Methionyl/Valyl/Leucyl/Isoleucyl-tRNA synthetase anticodon-binding" evidence="9">
    <location>
        <begin position="24"/>
        <end position="80"/>
    </location>
</feature>
<dbReference type="Gramene" id="EOY13866">
    <property type="protein sequence ID" value="EOY13866"/>
    <property type="gene ID" value="TCM_032558"/>
</dbReference>
<keyword evidence="6" id="KW-0648">Protein biosynthesis</keyword>
<dbReference type="GO" id="GO:0006438">
    <property type="term" value="P:valyl-tRNA aminoacylation"/>
    <property type="evidence" value="ECO:0007669"/>
    <property type="project" value="InterPro"/>
</dbReference>
<keyword evidence="11" id="KW-1185">Reference proteome</keyword>
<evidence type="ECO:0000256" key="3">
    <source>
        <dbReference type="ARBA" id="ARBA00022598"/>
    </source>
</evidence>
<dbReference type="InterPro" id="IPR013155">
    <property type="entry name" value="M/V/L/I-tRNA-synth_anticd-bd"/>
</dbReference>
<evidence type="ECO:0000256" key="7">
    <source>
        <dbReference type="ARBA" id="ARBA00023146"/>
    </source>
</evidence>
<dbReference type="SUPFAM" id="SSF47323">
    <property type="entry name" value="Anticodon-binding domain of a subclass of class I aminoacyl-tRNA synthetases"/>
    <property type="match status" value="1"/>
</dbReference>
<evidence type="ECO:0000256" key="8">
    <source>
        <dbReference type="ARBA" id="ARBA00029936"/>
    </source>
</evidence>
<sequence length="219" mass="24546">MCTHDGGSISSVTFSLEQSSGDYPVFSSARDVLWICLKNGLRLLHPFMPFVTEELWQHLPGVKSYSRKESIKICQYPSPTKVSSSFIGLVLFWLGYPDIMITVETENLYNFNFCAITAISPFPLHRAGPTKEWDTKWALSSPLLPAFALCQNDEVAEIIRSCELEILTLLDKFVFRVPLSGLDTAPAACAFENENLKEAGVVEEDYECTWISIKGTIAY</sequence>
<dbReference type="InterPro" id="IPR009080">
    <property type="entry name" value="tRNAsynth_Ia_anticodon-bd"/>
</dbReference>
<evidence type="ECO:0000256" key="2">
    <source>
        <dbReference type="ARBA" id="ARBA00013169"/>
    </source>
</evidence>
<evidence type="ECO:0000256" key="6">
    <source>
        <dbReference type="ARBA" id="ARBA00022917"/>
    </source>
</evidence>
<dbReference type="FunCoup" id="A0A061F9Z9">
    <property type="interactions" value="44"/>
</dbReference>
<organism evidence="10 11">
    <name type="scientific">Theobroma cacao</name>
    <name type="common">Cacao</name>
    <name type="synonym">Cocoa</name>
    <dbReference type="NCBI Taxonomy" id="3641"/>
    <lineage>
        <taxon>Eukaryota</taxon>
        <taxon>Viridiplantae</taxon>
        <taxon>Streptophyta</taxon>
        <taxon>Embryophyta</taxon>
        <taxon>Tracheophyta</taxon>
        <taxon>Spermatophyta</taxon>
        <taxon>Magnoliopsida</taxon>
        <taxon>eudicotyledons</taxon>
        <taxon>Gunneridae</taxon>
        <taxon>Pentapetalae</taxon>
        <taxon>rosids</taxon>
        <taxon>malvids</taxon>
        <taxon>Malvales</taxon>
        <taxon>Malvaceae</taxon>
        <taxon>Byttnerioideae</taxon>
        <taxon>Theobroma</taxon>
    </lineage>
</organism>
<dbReference type="AlphaFoldDB" id="A0A061F9Z9"/>
<dbReference type="HOGENOM" id="CLU_1263485_0_0_1"/>
<name>A0A061F9Z9_THECC</name>
<evidence type="ECO:0000313" key="10">
    <source>
        <dbReference type="EMBL" id="EOY13866.1"/>
    </source>
</evidence>
<dbReference type="Proteomes" id="UP000026915">
    <property type="component" value="Chromosome 7"/>
</dbReference>
<evidence type="ECO:0000256" key="5">
    <source>
        <dbReference type="ARBA" id="ARBA00022840"/>
    </source>
</evidence>
<evidence type="ECO:0000259" key="9">
    <source>
        <dbReference type="Pfam" id="PF08264"/>
    </source>
</evidence>
<dbReference type="EC" id="6.1.1.9" evidence="2"/>